<dbReference type="SUPFAM" id="SSF55298">
    <property type="entry name" value="YjgF-like"/>
    <property type="match status" value="1"/>
</dbReference>
<evidence type="ECO:0000313" key="2">
    <source>
        <dbReference type="EMBL" id="RNF62182.1"/>
    </source>
</evidence>
<accession>A0A3M8R3D9</accession>
<dbReference type="OrthoDB" id="1114505at2"/>
<dbReference type="InterPro" id="IPR049368">
    <property type="entry name" value="FkbO_Hyg5-like_N"/>
</dbReference>
<dbReference type="Pfam" id="PF21168">
    <property type="entry name" value="FkbO_Hyg5-like_N"/>
    <property type="match status" value="1"/>
</dbReference>
<proteinExistence type="predicted"/>
<organism evidence="2">
    <name type="scientific">Acidithiobacillus sulfuriphilus</name>
    <dbReference type="NCBI Taxonomy" id="1867749"/>
    <lineage>
        <taxon>Bacteria</taxon>
        <taxon>Pseudomonadati</taxon>
        <taxon>Pseudomonadota</taxon>
        <taxon>Acidithiobacillia</taxon>
        <taxon>Acidithiobacillales</taxon>
        <taxon>Acidithiobacillaceae</taxon>
        <taxon>Acidithiobacillus</taxon>
    </lineage>
</organism>
<feature type="domain" description="Chorismatase FkbO/Hyg5-like N-terminal" evidence="1">
    <location>
        <begin position="72"/>
        <end position="206"/>
    </location>
</feature>
<gene>
    <name evidence="2" type="ORF">EC580_07605</name>
</gene>
<sequence>MTISANAMIADPGHLYFSYIRPTNAALQSLSSEEGLLGIVTFRTDFWREDDGTTLEGILQISLSGRGDDLCEIWQTTQPVVAGKVGDITYRCSRDFLFGSIALTAADVPAGNHRGLIVPPLQSCAELAYKQIFSLLDHHGYPDLLRIWNFIPDINGVSHGLEHYRQFNIGRQDAFLACGRFLEKQNIPAASALGSIDGPLVVYFLAARHKSVAVENPRQTSAYHYPREYGPSSPTFSRAGWIDLGQQKVLFISGTASIIGHQTRYGGDVAAQTRESMANIAAVIAETNRVAATTSLYDLNDLSYKVYLRHITDLPIVRAELDLLVTPAAPVFYLQADICRQDLLVEIEATAGMLMDGMA</sequence>
<reference evidence="2" key="1">
    <citation type="submission" date="2018-10" db="EMBL/GenBank/DDBJ databases">
        <title>Acidithiobacillus sulfuriphilus sp. nov.: an extremely acidophilic sulfur-oxidizing chemolithotroph isolated from a neutral pH environment.</title>
        <authorList>
            <person name="Falagan C."/>
            <person name="Moya-Beltran A."/>
            <person name="Quatrini R."/>
            <person name="Johnson D.B."/>
        </authorList>
    </citation>
    <scope>NUCLEOTIDE SEQUENCE [LARGE SCALE GENOMIC DNA]</scope>
    <source>
        <strain evidence="2">CJ-2</strain>
    </source>
</reference>
<dbReference type="EMBL" id="RIZI01000164">
    <property type="protein sequence ID" value="RNF62182.1"/>
    <property type="molecule type" value="Genomic_DNA"/>
</dbReference>
<evidence type="ECO:0000259" key="1">
    <source>
        <dbReference type="Pfam" id="PF21168"/>
    </source>
</evidence>
<dbReference type="AlphaFoldDB" id="A0A3M8R3D9"/>
<protein>
    <recommendedName>
        <fullName evidence="1">Chorismatase FkbO/Hyg5-like N-terminal domain-containing protein</fullName>
    </recommendedName>
</protein>
<dbReference type="RefSeq" id="WP_123103751.1">
    <property type="nucleotide sequence ID" value="NZ_CP127527.1"/>
</dbReference>
<name>A0A3M8R3D9_9PROT</name>
<comment type="caution">
    <text evidence="2">The sequence shown here is derived from an EMBL/GenBank/DDBJ whole genome shotgun (WGS) entry which is preliminary data.</text>
</comment>
<dbReference type="InterPro" id="IPR035959">
    <property type="entry name" value="RutC-like_sf"/>
</dbReference>
<dbReference type="Gene3D" id="3.30.1330.40">
    <property type="entry name" value="RutC-like"/>
    <property type="match status" value="1"/>
</dbReference>
<dbReference type="CDD" id="cd06153">
    <property type="entry name" value="YjgF_YER057c_UK114_like_5"/>
    <property type="match status" value="1"/>
</dbReference>